<dbReference type="GO" id="GO:0006260">
    <property type="term" value="P:DNA replication"/>
    <property type="evidence" value="ECO:0007669"/>
    <property type="project" value="UniProtKB-KW"/>
</dbReference>
<evidence type="ECO:0000256" key="10">
    <source>
        <dbReference type="ARBA" id="ARBA00023284"/>
    </source>
</evidence>
<keyword evidence="5" id="KW-0235">DNA replication</keyword>
<dbReference type="Pfam" id="PF17975">
    <property type="entry name" value="RNR_Alpha"/>
    <property type="match status" value="1"/>
</dbReference>
<evidence type="ECO:0000256" key="5">
    <source>
        <dbReference type="ARBA" id="ARBA00022705"/>
    </source>
</evidence>
<keyword evidence="8" id="KW-0560">Oxidoreductase</keyword>
<evidence type="ECO:0000256" key="6">
    <source>
        <dbReference type="ARBA" id="ARBA00022741"/>
    </source>
</evidence>
<evidence type="ECO:0000256" key="1">
    <source>
        <dbReference type="ARBA" id="ARBA00001922"/>
    </source>
</evidence>
<evidence type="ECO:0000313" key="16">
    <source>
        <dbReference type="Proteomes" id="UP000179003"/>
    </source>
</evidence>
<dbReference type="GO" id="GO:0005524">
    <property type="term" value="F:ATP binding"/>
    <property type="evidence" value="ECO:0007669"/>
    <property type="project" value="UniProtKB-UniRule"/>
</dbReference>
<evidence type="ECO:0000256" key="11">
    <source>
        <dbReference type="ARBA" id="ARBA00023285"/>
    </source>
</evidence>
<keyword evidence="9" id="KW-1015">Disulfide bond</keyword>
<evidence type="ECO:0000313" key="15">
    <source>
        <dbReference type="EMBL" id="OGD66737.1"/>
    </source>
</evidence>
<dbReference type="Gene3D" id="3.20.70.20">
    <property type="match status" value="2"/>
</dbReference>
<dbReference type="Pfam" id="PF03477">
    <property type="entry name" value="ATP-cone"/>
    <property type="match status" value="1"/>
</dbReference>
<evidence type="ECO:0000256" key="2">
    <source>
        <dbReference type="ARBA" id="ARBA00005654"/>
    </source>
</evidence>
<evidence type="ECO:0000256" key="12">
    <source>
        <dbReference type="ARBA" id="ARBA00048987"/>
    </source>
</evidence>
<dbReference type="Gene3D" id="3.30.1620.10">
    <property type="entry name" value="b-12 dependent (class ii) ribonucleotide reductase, Chain A, Domain 2"/>
    <property type="match status" value="1"/>
</dbReference>
<sequence>MIKKNKNSLKNIDFVKKVQKRDGKVVPFNLEKITNAIFKAMIASKEGSEKDARFVSHKVFMELVKIAKRHKTFVPTIEGIQDSVETELILGDYVKTAKAYILYRKERALLREQGIQVPDEVRKITQQSKKYFKNPLAEFIYYRSYSRWREKDGRRETWIETVDRYMDFMKENVGKKLNEGEYKKVREFILTQKTMPSMRLMWSAGTAARKTNVCGYNCSFLAISDPQDFGEIMYISMCGGGVGFSVESHNVQNLPQIKKQNGGKIKAHVVDDSKEGWADAFVLGMKAWFDGGDVEFDYSKLRAKGAKLKTMGGKSSGPDPLIELMGFVKRKVLNRQGKRLSNLDVHDIVCKIGEIVVSGGVRRTALISLSDLDDREMRSAKFGQFYITEPQRSIANNSAIYNEKPTNLEFMDEWVALMKSGSGERGIFNRGSLEKQMPERRWATFKKDLDSSGVNPCGEIVLKSKQFCNLSEIVARVDDTEKTLIEKAKIAAILGTYQSTLTNFGYLSKDWEKNCKEERLLGVSITGQWDCKILRNNDALLRKLKNQIIKTNREYAKKFGVNASTATTCVKPSGTVSQLVDSSSGMHPRHSEYYIRRVRISSTDSLFEMLKDQGVPYYPEVGQSMETANTYVLEFPVKAPLKSVFKNDLTGIQQLEQWKEVKVNFTEHNPSVTVSVGENEWIEVGNWVYENWEIVGGLSFLPRSNHVYKMAPYEEIDKKTYEEMLKRFKNIDFSKIVTYEKEDETEGAKEMACVAGLCEV</sequence>
<name>A0A1F5EH38_9BACT</name>
<evidence type="ECO:0000256" key="4">
    <source>
        <dbReference type="ARBA" id="ARBA00022628"/>
    </source>
</evidence>
<keyword evidence="11" id="KW-0170">Cobalt</keyword>
<comment type="caution">
    <text evidence="15">The sequence shown here is derived from an EMBL/GenBank/DDBJ whole genome shotgun (WGS) entry which is preliminary data.</text>
</comment>
<keyword evidence="7 13" id="KW-0067">ATP-binding</keyword>
<dbReference type="InterPro" id="IPR040763">
    <property type="entry name" value="RNR_alpha_hel"/>
</dbReference>
<dbReference type="PROSITE" id="PS51161">
    <property type="entry name" value="ATP_CONE"/>
    <property type="match status" value="1"/>
</dbReference>
<protein>
    <recommendedName>
        <fullName evidence="3">ribonucleoside-triphosphate reductase (thioredoxin)</fullName>
        <ecNumber evidence="3">1.17.4.2</ecNumber>
    </recommendedName>
</protein>
<dbReference type="PANTHER" id="PTHR43371:SF1">
    <property type="entry name" value="RIBONUCLEOSIDE-DIPHOSPHATE REDUCTASE"/>
    <property type="match status" value="1"/>
</dbReference>
<proteinExistence type="inferred from homology"/>
<dbReference type="EMBL" id="MFAE01000014">
    <property type="protein sequence ID" value="OGD66737.1"/>
    <property type="molecule type" value="Genomic_DNA"/>
</dbReference>
<keyword evidence="10" id="KW-0676">Redox-active center</keyword>
<feature type="domain" description="ATP-cone" evidence="14">
    <location>
        <begin position="16"/>
        <end position="111"/>
    </location>
</feature>
<evidence type="ECO:0000256" key="8">
    <source>
        <dbReference type="ARBA" id="ARBA00023002"/>
    </source>
</evidence>
<evidence type="ECO:0000256" key="3">
    <source>
        <dbReference type="ARBA" id="ARBA00012275"/>
    </source>
</evidence>
<gene>
    <name evidence="15" type="ORF">A2442_01255</name>
</gene>
<evidence type="ECO:0000256" key="9">
    <source>
        <dbReference type="ARBA" id="ARBA00023157"/>
    </source>
</evidence>
<dbReference type="GO" id="GO:0008998">
    <property type="term" value="F:ribonucleoside-triphosphate reductase (thioredoxin) activity"/>
    <property type="evidence" value="ECO:0007669"/>
    <property type="project" value="UniProtKB-EC"/>
</dbReference>
<dbReference type="AlphaFoldDB" id="A0A1F5EH38"/>
<accession>A0A1F5EH38</accession>
<dbReference type="GO" id="GO:0031419">
    <property type="term" value="F:cobalamin binding"/>
    <property type="evidence" value="ECO:0007669"/>
    <property type="project" value="UniProtKB-KW"/>
</dbReference>
<evidence type="ECO:0000259" key="14">
    <source>
        <dbReference type="PROSITE" id="PS51161"/>
    </source>
</evidence>
<comment type="cofactor">
    <cofactor evidence="1">
        <name>adenosylcob(III)alamin</name>
        <dbReference type="ChEBI" id="CHEBI:18408"/>
    </cofactor>
</comment>
<dbReference type="InterPro" id="IPR005144">
    <property type="entry name" value="ATP-cone_dom"/>
</dbReference>
<comment type="similarity">
    <text evidence="2">Belongs to the class II ribonucleoside-triphosphate reductase family.</text>
</comment>
<dbReference type="Gene3D" id="3.90.1390.10">
    <property type="entry name" value="b-12 dependent (class ii) ribonucleotide reductase, chain A, domain 3"/>
    <property type="match status" value="1"/>
</dbReference>
<dbReference type="STRING" id="1797582.A2442_01255"/>
<comment type="catalytic activity">
    <reaction evidence="12">
        <text>a 2'-deoxyribonucleoside 5'-triphosphate + [thioredoxin]-disulfide + H2O = a ribonucleoside 5'-triphosphate + [thioredoxin]-dithiol</text>
        <dbReference type="Rhea" id="RHEA:12701"/>
        <dbReference type="Rhea" id="RHEA-COMP:10698"/>
        <dbReference type="Rhea" id="RHEA-COMP:10700"/>
        <dbReference type="ChEBI" id="CHEBI:15377"/>
        <dbReference type="ChEBI" id="CHEBI:29950"/>
        <dbReference type="ChEBI" id="CHEBI:50058"/>
        <dbReference type="ChEBI" id="CHEBI:61557"/>
        <dbReference type="ChEBI" id="CHEBI:61560"/>
        <dbReference type="EC" id="1.17.4.2"/>
    </reaction>
</comment>
<dbReference type="Proteomes" id="UP000179003">
    <property type="component" value="Unassembled WGS sequence"/>
</dbReference>
<dbReference type="SUPFAM" id="SSF51998">
    <property type="entry name" value="PFL-like glycyl radical enzymes"/>
    <property type="match status" value="1"/>
</dbReference>
<organism evidence="15 16">
    <name type="scientific">Candidatus Campbellbacteria bacterium RIFOXYC2_FULL_35_25</name>
    <dbReference type="NCBI Taxonomy" id="1797582"/>
    <lineage>
        <taxon>Bacteria</taxon>
        <taxon>Candidatus Campbelliibacteriota</taxon>
    </lineage>
</organism>
<dbReference type="Pfam" id="PF21995">
    <property type="entry name" value="RNR-II_ins_dom"/>
    <property type="match status" value="1"/>
</dbReference>
<dbReference type="InterPro" id="IPR054158">
    <property type="entry name" value="RNR-II_ins_dom"/>
</dbReference>
<dbReference type="PANTHER" id="PTHR43371">
    <property type="entry name" value="VITAMIN B12-DEPENDENT RIBONUCLEOTIDE REDUCTASE"/>
    <property type="match status" value="1"/>
</dbReference>
<evidence type="ECO:0000256" key="7">
    <source>
        <dbReference type="ARBA" id="ARBA00022840"/>
    </source>
</evidence>
<evidence type="ECO:0000256" key="13">
    <source>
        <dbReference type="PROSITE-ProRule" id="PRU00492"/>
    </source>
</evidence>
<dbReference type="InterPro" id="IPR050862">
    <property type="entry name" value="RdRp_reductase_class-2"/>
</dbReference>
<keyword evidence="6 13" id="KW-0547">Nucleotide-binding</keyword>
<keyword evidence="4" id="KW-0846">Cobalamin</keyword>
<dbReference type="EC" id="1.17.4.2" evidence="3"/>
<dbReference type="GO" id="GO:0004748">
    <property type="term" value="F:ribonucleoside-diphosphate reductase activity, thioredoxin disulfide as acceptor"/>
    <property type="evidence" value="ECO:0007669"/>
    <property type="project" value="TreeGrafter"/>
</dbReference>
<reference evidence="15 16" key="1">
    <citation type="journal article" date="2016" name="Nat. Commun.">
        <title>Thousands of microbial genomes shed light on interconnected biogeochemical processes in an aquifer system.</title>
        <authorList>
            <person name="Anantharaman K."/>
            <person name="Brown C.T."/>
            <person name="Hug L.A."/>
            <person name="Sharon I."/>
            <person name="Castelle C.J."/>
            <person name="Probst A.J."/>
            <person name="Thomas B.C."/>
            <person name="Singh A."/>
            <person name="Wilkins M.J."/>
            <person name="Karaoz U."/>
            <person name="Brodie E.L."/>
            <person name="Williams K.H."/>
            <person name="Hubbard S.S."/>
            <person name="Banfield J.F."/>
        </authorList>
    </citation>
    <scope>NUCLEOTIDE SEQUENCE [LARGE SCALE GENOMIC DNA]</scope>
</reference>